<evidence type="ECO:0000313" key="15">
    <source>
        <dbReference type="Proteomes" id="UP001549291"/>
    </source>
</evidence>
<keyword evidence="7 10" id="KW-0235">DNA replication</keyword>
<evidence type="ECO:0000256" key="1">
    <source>
        <dbReference type="ARBA" id="ARBA00004496"/>
    </source>
</evidence>
<feature type="domain" description="DNA polymerase III beta sliding clamp N-terminal" evidence="11">
    <location>
        <begin position="34"/>
        <end position="149"/>
    </location>
</feature>
<reference evidence="14 15" key="1">
    <citation type="submission" date="2024-06" db="EMBL/GenBank/DDBJ databases">
        <title>Genomic Encyclopedia of Type Strains, Phase V (KMG-V): Genome sequencing to study the core and pangenomes of soil and plant-associated prokaryotes.</title>
        <authorList>
            <person name="Whitman W."/>
        </authorList>
    </citation>
    <scope>NUCLEOTIDE SEQUENCE [LARGE SCALE GENOMIC DNA]</scope>
    <source>
        <strain evidence="14 15">USDA 160</strain>
    </source>
</reference>
<dbReference type="PANTHER" id="PTHR30478:SF0">
    <property type="entry name" value="BETA SLIDING CLAMP"/>
    <property type="match status" value="1"/>
</dbReference>
<proteinExistence type="inferred from homology"/>
<dbReference type="GO" id="GO:0003887">
    <property type="term" value="F:DNA-directed DNA polymerase activity"/>
    <property type="evidence" value="ECO:0007669"/>
    <property type="project" value="UniProtKB-EC"/>
</dbReference>
<sequence>MLEVELHVVLLAQRAAGRRHPLDVIAPVDRVGVVEHAALVKALARVSRVVEKRNTIPILSNVLLEVGQDSIHIKATDLDLEVIDVVPAQVAAKGATTVPAGLLHDLVRKVPPGSQITMEQNADTNTVVVKAGRFRSTLQALPPSDFPDLNSGEMTHTFALKGSDLHRLIQRVEFAISTEETRYYLNGIYFHTRQDGNRNTLRGVATDGHRLARIDLDLPEGATGMPGVIIPRKTVAEVDKLFSVGEQEVQIELSKAKIRFTSGDLVLTSKLIDGTFPDYDRVIPQNNERVLKVPRTDFSAAADRVATISSERGRAVKVSLTGGKVTLTVSNPDSGNAVDELDAEYTADDMEIGFNSRYLHEIVAQVQGDTLEINLADPGSPTLFKGSDTDALYVLMPMRV</sequence>
<dbReference type="PIRSF" id="PIRSF000804">
    <property type="entry name" value="DNA_pol_III_b"/>
    <property type="match status" value="1"/>
</dbReference>
<comment type="caution">
    <text evidence="14">The sequence shown here is derived from an EMBL/GenBank/DDBJ whole genome shotgun (WGS) entry which is preliminary data.</text>
</comment>
<dbReference type="InterPro" id="IPR046938">
    <property type="entry name" value="DNA_clamp_sf"/>
</dbReference>
<evidence type="ECO:0000259" key="13">
    <source>
        <dbReference type="Pfam" id="PF02768"/>
    </source>
</evidence>
<dbReference type="InterPro" id="IPR001001">
    <property type="entry name" value="DNA_polIII_beta"/>
</dbReference>
<comment type="function">
    <text evidence="10">Confers DNA tethering and processivity to DNA polymerases and other proteins. Acts as a clamp, forming a ring around DNA (a reaction catalyzed by the clamp-loading complex) which diffuses in an ATP-independent manner freely and bidirectionally along dsDNA. Initially characterized for its ability to contact the catalytic subunit of DNA polymerase III (Pol III), a complex, multichain enzyme responsible for most of the replicative synthesis in bacteria; Pol III exhibits 3'-5' exonuclease proofreading activity. The beta chain is required for initiation of replication as well as for processivity of DNA replication.</text>
</comment>
<evidence type="ECO:0000256" key="7">
    <source>
        <dbReference type="ARBA" id="ARBA00022705"/>
    </source>
</evidence>
<dbReference type="Proteomes" id="UP001549291">
    <property type="component" value="Unassembled WGS sequence"/>
</dbReference>
<organism evidence="14 15">
    <name type="scientific">Bradyrhizobium japonicum</name>
    <dbReference type="NCBI Taxonomy" id="375"/>
    <lineage>
        <taxon>Bacteria</taxon>
        <taxon>Pseudomonadati</taxon>
        <taxon>Pseudomonadota</taxon>
        <taxon>Alphaproteobacteria</taxon>
        <taxon>Hyphomicrobiales</taxon>
        <taxon>Nitrobacteraceae</taxon>
        <taxon>Bradyrhizobium</taxon>
    </lineage>
</organism>
<evidence type="ECO:0000256" key="6">
    <source>
        <dbReference type="ARBA" id="ARBA00022695"/>
    </source>
</evidence>
<feature type="domain" description="DNA polymerase III beta sliding clamp central" evidence="12">
    <location>
        <begin position="160"/>
        <end position="278"/>
    </location>
</feature>
<feature type="domain" description="DNA polymerase III beta sliding clamp C-terminal" evidence="13">
    <location>
        <begin position="281"/>
        <end position="399"/>
    </location>
</feature>
<accession>A0ABV2RUZ3</accession>
<dbReference type="InterPro" id="IPR022637">
    <property type="entry name" value="DNA_polIII_beta_cen"/>
</dbReference>
<comment type="subunit">
    <text evidence="10">Forms a ring-shaped head-to-tail homodimer around DNA.</text>
</comment>
<dbReference type="EMBL" id="JBEPTQ010000002">
    <property type="protein sequence ID" value="MET4720709.1"/>
    <property type="molecule type" value="Genomic_DNA"/>
</dbReference>
<evidence type="ECO:0000313" key="14">
    <source>
        <dbReference type="EMBL" id="MET4720709.1"/>
    </source>
</evidence>
<keyword evidence="5 10" id="KW-0808">Transferase</keyword>
<dbReference type="InterPro" id="IPR022634">
    <property type="entry name" value="DNA_polIII_beta_N"/>
</dbReference>
<dbReference type="SUPFAM" id="SSF55979">
    <property type="entry name" value="DNA clamp"/>
    <property type="match status" value="3"/>
</dbReference>
<dbReference type="PANTHER" id="PTHR30478">
    <property type="entry name" value="DNA POLYMERASE III SUBUNIT BETA"/>
    <property type="match status" value="1"/>
</dbReference>
<dbReference type="Pfam" id="PF02767">
    <property type="entry name" value="DNA_pol3_beta_2"/>
    <property type="match status" value="1"/>
</dbReference>
<comment type="subcellular location">
    <subcellularLocation>
        <location evidence="1 10">Cytoplasm</location>
    </subcellularLocation>
</comment>
<evidence type="ECO:0000256" key="9">
    <source>
        <dbReference type="ARBA" id="ARBA00023125"/>
    </source>
</evidence>
<keyword evidence="8 10" id="KW-0239">DNA-directed DNA polymerase</keyword>
<name>A0ABV2RUZ3_BRAJP</name>
<keyword evidence="6 10" id="KW-0548">Nucleotidyltransferase</keyword>
<evidence type="ECO:0000256" key="4">
    <source>
        <dbReference type="ARBA" id="ARBA00022490"/>
    </source>
</evidence>
<dbReference type="Pfam" id="PF02768">
    <property type="entry name" value="DNA_pol3_beta_3"/>
    <property type="match status" value="1"/>
</dbReference>
<dbReference type="Pfam" id="PF00712">
    <property type="entry name" value="DNA_pol3_beta"/>
    <property type="match status" value="1"/>
</dbReference>
<evidence type="ECO:0000256" key="8">
    <source>
        <dbReference type="ARBA" id="ARBA00022932"/>
    </source>
</evidence>
<comment type="similarity">
    <text evidence="2 10">Belongs to the beta sliding clamp family.</text>
</comment>
<evidence type="ECO:0000256" key="2">
    <source>
        <dbReference type="ARBA" id="ARBA00010752"/>
    </source>
</evidence>
<evidence type="ECO:0000256" key="3">
    <source>
        <dbReference type="ARBA" id="ARBA00021035"/>
    </source>
</evidence>
<gene>
    <name evidence="14" type="ORF">ABIF63_004815</name>
</gene>
<evidence type="ECO:0000259" key="11">
    <source>
        <dbReference type="Pfam" id="PF00712"/>
    </source>
</evidence>
<keyword evidence="15" id="KW-1185">Reference proteome</keyword>
<evidence type="ECO:0000259" key="12">
    <source>
        <dbReference type="Pfam" id="PF02767"/>
    </source>
</evidence>
<protein>
    <recommendedName>
        <fullName evidence="3 10">Beta sliding clamp</fullName>
    </recommendedName>
</protein>
<evidence type="ECO:0000256" key="5">
    <source>
        <dbReference type="ARBA" id="ARBA00022679"/>
    </source>
</evidence>
<dbReference type="NCBIfam" id="TIGR00663">
    <property type="entry name" value="dnan"/>
    <property type="match status" value="1"/>
</dbReference>
<dbReference type="CDD" id="cd00140">
    <property type="entry name" value="beta_clamp"/>
    <property type="match status" value="1"/>
</dbReference>
<dbReference type="Gene3D" id="3.10.150.10">
    <property type="entry name" value="DNA Polymerase III, subunit A, domain 2"/>
    <property type="match status" value="1"/>
</dbReference>
<evidence type="ECO:0000256" key="10">
    <source>
        <dbReference type="PIRNR" id="PIRNR000804"/>
    </source>
</evidence>
<dbReference type="SMART" id="SM00480">
    <property type="entry name" value="POL3Bc"/>
    <property type="match status" value="1"/>
</dbReference>
<dbReference type="Gene3D" id="3.70.10.10">
    <property type="match status" value="1"/>
</dbReference>
<keyword evidence="4 10" id="KW-0963">Cytoplasm</keyword>
<dbReference type="InterPro" id="IPR022635">
    <property type="entry name" value="DNA_polIII_beta_C"/>
</dbReference>
<keyword evidence="9" id="KW-0238">DNA-binding</keyword>